<evidence type="ECO:0000313" key="1">
    <source>
        <dbReference type="EMBL" id="KAL0929114.1"/>
    </source>
</evidence>
<comment type="caution">
    <text evidence="1">The sequence shown here is derived from an EMBL/GenBank/DDBJ whole genome shotgun (WGS) entry which is preliminary data.</text>
</comment>
<organism evidence="1 2">
    <name type="scientific">Dendrobium thyrsiflorum</name>
    <name type="common">Pinecone-like raceme dendrobium</name>
    <name type="synonym">Orchid</name>
    <dbReference type="NCBI Taxonomy" id="117978"/>
    <lineage>
        <taxon>Eukaryota</taxon>
        <taxon>Viridiplantae</taxon>
        <taxon>Streptophyta</taxon>
        <taxon>Embryophyta</taxon>
        <taxon>Tracheophyta</taxon>
        <taxon>Spermatophyta</taxon>
        <taxon>Magnoliopsida</taxon>
        <taxon>Liliopsida</taxon>
        <taxon>Asparagales</taxon>
        <taxon>Orchidaceae</taxon>
        <taxon>Epidendroideae</taxon>
        <taxon>Malaxideae</taxon>
        <taxon>Dendrobiinae</taxon>
        <taxon>Dendrobium</taxon>
    </lineage>
</organism>
<sequence>MQIPYGAIGRDDTVDAAGMSRIYARFMQEWQSLSKLLCVFNGFPIYILPKRRYDEFMIWFPLDLAADISSRSRAELSGNNNNNNNNKKCD</sequence>
<dbReference type="EMBL" id="JANQDX010000001">
    <property type="protein sequence ID" value="KAL0929114.1"/>
    <property type="molecule type" value="Genomic_DNA"/>
</dbReference>
<protein>
    <submittedName>
        <fullName evidence="1">Uncharacterized protein</fullName>
    </submittedName>
</protein>
<proteinExistence type="predicted"/>
<evidence type="ECO:0000313" key="2">
    <source>
        <dbReference type="Proteomes" id="UP001552299"/>
    </source>
</evidence>
<dbReference type="AlphaFoldDB" id="A0ABD0VVH7"/>
<keyword evidence="2" id="KW-1185">Reference proteome</keyword>
<dbReference type="Proteomes" id="UP001552299">
    <property type="component" value="Unassembled WGS sequence"/>
</dbReference>
<gene>
    <name evidence="1" type="ORF">M5K25_001056</name>
</gene>
<reference evidence="1 2" key="1">
    <citation type="journal article" date="2024" name="Plant Biotechnol. J.">
        <title>Dendrobium thyrsiflorum genome and its molecular insights into genes involved in important horticultural traits.</title>
        <authorList>
            <person name="Chen B."/>
            <person name="Wang J.Y."/>
            <person name="Zheng P.J."/>
            <person name="Li K.L."/>
            <person name="Liang Y.M."/>
            <person name="Chen X.F."/>
            <person name="Zhang C."/>
            <person name="Zhao X."/>
            <person name="He X."/>
            <person name="Zhang G.Q."/>
            <person name="Liu Z.J."/>
            <person name="Xu Q."/>
        </authorList>
    </citation>
    <scope>NUCLEOTIDE SEQUENCE [LARGE SCALE GENOMIC DNA]</scope>
    <source>
        <strain evidence="1">GZMU011</strain>
    </source>
</reference>
<name>A0ABD0VVH7_DENTH</name>
<accession>A0ABD0VVH7</accession>